<organism evidence="2 3">
    <name type="scientific">Massilia pinisoli</name>
    <dbReference type="NCBI Taxonomy" id="1772194"/>
    <lineage>
        <taxon>Bacteria</taxon>
        <taxon>Pseudomonadati</taxon>
        <taxon>Pseudomonadota</taxon>
        <taxon>Betaproteobacteria</taxon>
        <taxon>Burkholderiales</taxon>
        <taxon>Oxalobacteraceae</taxon>
        <taxon>Telluria group</taxon>
        <taxon>Massilia</taxon>
    </lineage>
</organism>
<comment type="caution">
    <text evidence="2">The sequence shown here is derived from an EMBL/GenBank/DDBJ whole genome shotgun (WGS) entry which is preliminary data.</text>
</comment>
<proteinExistence type="predicted"/>
<name>A0ABT2A059_9BURK</name>
<gene>
    <name evidence="2" type="ORF">NX784_28765</name>
</gene>
<feature type="non-terminal residue" evidence="2">
    <location>
        <position position="98"/>
    </location>
</feature>
<sequence>MLNAMSSLPFWEGHIVDAVQEQEDGSLLIVLETCPVSDALCGSCRQPCVLVHERRRRRVRDRDILDRRVWLDVPVRRLNCHHCDARVAEHIAWLDRRA</sequence>
<evidence type="ECO:0000313" key="2">
    <source>
        <dbReference type="EMBL" id="MCS0585572.1"/>
    </source>
</evidence>
<dbReference type="EMBL" id="JANUGW010000066">
    <property type="protein sequence ID" value="MCS0585572.1"/>
    <property type="molecule type" value="Genomic_DNA"/>
</dbReference>
<evidence type="ECO:0000259" key="1">
    <source>
        <dbReference type="Pfam" id="PF14690"/>
    </source>
</evidence>
<evidence type="ECO:0000313" key="3">
    <source>
        <dbReference type="Proteomes" id="UP001204151"/>
    </source>
</evidence>
<keyword evidence="3" id="KW-1185">Reference proteome</keyword>
<dbReference type="InterPro" id="IPR029261">
    <property type="entry name" value="Transposase_Znf"/>
</dbReference>
<dbReference type="Proteomes" id="UP001204151">
    <property type="component" value="Unassembled WGS sequence"/>
</dbReference>
<dbReference type="Pfam" id="PF14690">
    <property type="entry name" value="Zn_ribbon_ISL3"/>
    <property type="match status" value="1"/>
</dbReference>
<accession>A0ABT2A059</accession>
<reference evidence="2 3" key="1">
    <citation type="submission" date="2022-08" db="EMBL/GenBank/DDBJ databases">
        <title>Reclassification of Massilia species as members of the genera Telluria, Duganella, Pseudoduganella, Mokoshia gen. nov. and Zemynaea gen. nov. using orthogonal and non-orthogonal genome-based approaches.</title>
        <authorList>
            <person name="Bowman J.P."/>
        </authorList>
    </citation>
    <scope>NUCLEOTIDE SEQUENCE [LARGE SCALE GENOMIC DNA]</scope>
    <source>
        <strain evidence="2 3">JCM 31316</strain>
    </source>
</reference>
<feature type="domain" description="Transposase IS204/IS1001/IS1096/IS1165 zinc-finger" evidence="1">
    <location>
        <begin position="40"/>
        <end position="83"/>
    </location>
</feature>
<protein>
    <submittedName>
        <fullName evidence="2">Transposase family protein</fullName>
    </submittedName>
</protein>
<dbReference type="RefSeq" id="WP_258820090.1">
    <property type="nucleotide sequence ID" value="NZ_JANUGW010000066.1"/>
</dbReference>